<sequence>MRPEFQSELGFGEKVDGGKKGVFEDVDEKATTTPHGGFRKDNEVDGGDDEDEEDKIWEEEQFRKGLGREWMIHLVGTRLIGAIFKENFALIGDGKNTARESFSDRGVTSKDGSVLVWTTPVHNQILVCVLHWSVFAQCEACCWEVCWDGDCWGTRSAGIGGLLGAANLICSAGQFADMKFIVPYVMIKSQFMDDNWWSALLGCHGLIVCDSGFTMYAELAVVGDGIWQSLWVC</sequence>
<proteinExistence type="predicted"/>
<protein>
    <submittedName>
        <fullName evidence="1">Transcriptional repressor ILP1</fullName>
    </submittedName>
</protein>
<dbReference type="Proteomes" id="UP001060215">
    <property type="component" value="Chromosome 8"/>
</dbReference>
<evidence type="ECO:0000313" key="2">
    <source>
        <dbReference type="Proteomes" id="UP001060215"/>
    </source>
</evidence>
<reference evidence="1 2" key="1">
    <citation type="journal article" date="2022" name="Plant J.">
        <title>Chromosome-level genome of Camellia lanceoleosa provides a valuable resource for understanding genome evolution and self-incompatibility.</title>
        <authorList>
            <person name="Gong W."/>
            <person name="Xiao S."/>
            <person name="Wang L."/>
            <person name="Liao Z."/>
            <person name="Chang Y."/>
            <person name="Mo W."/>
            <person name="Hu G."/>
            <person name="Li W."/>
            <person name="Zhao G."/>
            <person name="Zhu H."/>
            <person name="Hu X."/>
            <person name="Ji K."/>
            <person name="Xiang X."/>
            <person name="Song Q."/>
            <person name="Yuan D."/>
            <person name="Jin S."/>
            <person name="Zhang L."/>
        </authorList>
    </citation>
    <scope>NUCLEOTIDE SEQUENCE [LARGE SCALE GENOMIC DNA]</scope>
    <source>
        <strain evidence="1">SQ_2022a</strain>
    </source>
</reference>
<evidence type="ECO:0000313" key="1">
    <source>
        <dbReference type="EMBL" id="KAI8001111.1"/>
    </source>
</evidence>
<organism evidence="1 2">
    <name type="scientific">Camellia lanceoleosa</name>
    <dbReference type="NCBI Taxonomy" id="1840588"/>
    <lineage>
        <taxon>Eukaryota</taxon>
        <taxon>Viridiplantae</taxon>
        <taxon>Streptophyta</taxon>
        <taxon>Embryophyta</taxon>
        <taxon>Tracheophyta</taxon>
        <taxon>Spermatophyta</taxon>
        <taxon>Magnoliopsida</taxon>
        <taxon>eudicotyledons</taxon>
        <taxon>Gunneridae</taxon>
        <taxon>Pentapetalae</taxon>
        <taxon>asterids</taxon>
        <taxon>Ericales</taxon>
        <taxon>Theaceae</taxon>
        <taxon>Camellia</taxon>
    </lineage>
</organism>
<accession>A0ACC0GIY3</accession>
<keyword evidence="2" id="KW-1185">Reference proteome</keyword>
<name>A0ACC0GIY3_9ERIC</name>
<comment type="caution">
    <text evidence="1">The sequence shown here is derived from an EMBL/GenBank/DDBJ whole genome shotgun (WGS) entry which is preliminary data.</text>
</comment>
<dbReference type="EMBL" id="CM045765">
    <property type="protein sequence ID" value="KAI8001111.1"/>
    <property type="molecule type" value="Genomic_DNA"/>
</dbReference>
<gene>
    <name evidence="1" type="ORF">LOK49_LG09G02630</name>
</gene>